<evidence type="ECO:0000313" key="2">
    <source>
        <dbReference type="EMBL" id="BBU69246.1"/>
    </source>
</evidence>
<dbReference type="RefSeq" id="WP_162050040.1">
    <property type="nucleotide sequence ID" value="NZ_AP019011.1"/>
</dbReference>
<dbReference type="EMBL" id="AP022345">
    <property type="protein sequence ID" value="BBU69246.1"/>
    <property type="molecule type" value="Genomic_DNA"/>
</dbReference>
<accession>A0A679HUI5</accession>
<organism evidence="2 3">
    <name type="scientific">Fluviibacter phosphoraccumulans</name>
    <dbReference type="NCBI Taxonomy" id="1751046"/>
    <lineage>
        <taxon>Bacteria</taxon>
        <taxon>Pseudomonadati</taxon>
        <taxon>Pseudomonadota</taxon>
        <taxon>Betaproteobacteria</taxon>
        <taxon>Rhodocyclales</taxon>
        <taxon>Fluviibacteraceae</taxon>
        <taxon>Fluviibacter</taxon>
    </lineage>
</organism>
<reference evidence="3" key="1">
    <citation type="submission" date="2020-01" db="EMBL/GenBank/DDBJ databases">
        <title>Phosphoaccumulans saitamaens gen. nov., sp. nov., a polyphosphate accumulating bacterium isolated from surface river water.</title>
        <authorList>
            <person name="Watanabe K."/>
            <person name="Suda W."/>
        </authorList>
    </citation>
    <scope>NUCLEOTIDE SEQUENCE [LARGE SCALE GENOMIC DNA]</scope>
    <source>
        <strain evidence="3">ICHIAU1</strain>
    </source>
</reference>
<evidence type="ECO:0000313" key="3">
    <source>
        <dbReference type="Proteomes" id="UP000463961"/>
    </source>
</evidence>
<sequence length="408" mass="43740">MQRSAVLRYGLLGLPLAFGALPIYLFVPDFYSRSALLNLTMLGWILLGTRLADAIADPLFGWLIDRVSKPRFLTMALIPFALGFIALFHPHADVDPALWLVGSLLACTLGFSAAMIAYQSWGGDLGEYTHVRLRLTGAREGFGLIGVVLASVLPSLLSEDPLQGLKLSVWVFMPLLAVAAWVTLRLRTKSIAPATAASGFWKSLGEVLGDRVYRRLVGVFVANGIASAFPATLFVFFVADVLGAQPMTGMLLGLYFLSAALGVPLWVHLSSSIGRPKAWLWAMLLAIMAFAGAASLGAGDWPLFALVCVGSGLAMGADLTIPASLVADLGEGQGRTASYFGIWNLIAKFNLALAAGVALPLLGWFDYAPGQGGNPQVLVMTYVLLPLSLKLCAMVLLWRWREPLAFKN</sequence>
<comment type="similarity">
    <text evidence="1">Belongs to the sodium:galactoside symporter (TC 2.A.2) family.</text>
</comment>
<proteinExistence type="inferred from homology"/>
<dbReference type="Proteomes" id="UP000463961">
    <property type="component" value="Chromosome"/>
</dbReference>
<dbReference type="Gene3D" id="1.20.1250.20">
    <property type="entry name" value="MFS general substrate transporter like domains"/>
    <property type="match status" value="2"/>
</dbReference>
<gene>
    <name evidence="2" type="ORF">ICHIAU1_15290</name>
</gene>
<dbReference type="GO" id="GO:0008643">
    <property type="term" value="P:carbohydrate transport"/>
    <property type="evidence" value="ECO:0007669"/>
    <property type="project" value="InterPro"/>
</dbReference>
<dbReference type="InterPro" id="IPR036259">
    <property type="entry name" value="MFS_trans_sf"/>
</dbReference>
<protein>
    <submittedName>
        <fullName evidence="2">Sugar:cation symporter</fullName>
    </submittedName>
</protein>
<dbReference type="InterPro" id="IPR039672">
    <property type="entry name" value="MFS_2"/>
</dbReference>
<dbReference type="GO" id="GO:0005886">
    <property type="term" value="C:plasma membrane"/>
    <property type="evidence" value="ECO:0007669"/>
    <property type="project" value="TreeGrafter"/>
</dbReference>
<dbReference type="AlphaFoldDB" id="A0A679HUI5"/>
<dbReference type="PANTHER" id="PTHR11328">
    <property type="entry name" value="MAJOR FACILITATOR SUPERFAMILY DOMAIN-CONTAINING PROTEIN"/>
    <property type="match status" value="1"/>
</dbReference>
<dbReference type="GO" id="GO:0015293">
    <property type="term" value="F:symporter activity"/>
    <property type="evidence" value="ECO:0007669"/>
    <property type="project" value="InterPro"/>
</dbReference>
<dbReference type="SUPFAM" id="SSF103473">
    <property type="entry name" value="MFS general substrate transporter"/>
    <property type="match status" value="1"/>
</dbReference>
<keyword evidence="3" id="KW-1185">Reference proteome</keyword>
<dbReference type="OrthoDB" id="181905at2"/>
<dbReference type="Pfam" id="PF13347">
    <property type="entry name" value="MFS_2"/>
    <property type="match status" value="1"/>
</dbReference>
<evidence type="ECO:0000256" key="1">
    <source>
        <dbReference type="ARBA" id="ARBA00009617"/>
    </source>
</evidence>
<name>A0A679HUI5_9RHOO</name>
<dbReference type="PANTHER" id="PTHR11328:SF24">
    <property type="entry name" value="MAJOR FACILITATOR SUPERFAMILY (MFS) PROFILE DOMAIN-CONTAINING PROTEIN"/>
    <property type="match status" value="1"/>
</dbReference>